<protein>
    <submittedName>
        <fullName evidence="1">Uncharacterized protein</fullName>
    </submittedName>
</protein>
<evidence type="ECO:0000313" key="1">
    <source>
        <dbReference type="EMBL" id="KAF6205142.1"/>
    </source>
</evidence>
<name>A0A6A4JFP0_APOLU</name>
<dbReference type="Proteomes" id="UP000466442">
    <property type="component" value="Linkage Group LG9"/>
</dbReference>
<sequence>MIAFCLLVVATAGSLAEGGAIGNTLQKMNGSMQTGVSGVKNTINQILDLGNTTINSGADLVSSASGQLSNVAIDGLDATANIADQGLTMQQDTINSILNIANGLPVVSKVNGVVSGLVNGSIGLAKDNVNFWVGGGQAGVGMGNAAVSIATGTAASAASAATEKLKEIFGKGSSMVSNGISSGIAGTSGAIQKIGGLFSWAGGKIESSATLPSSTSSSTTSS</sequence>
<organism evidence="1 2">
    <name type="scientific">Apolygus lucorum</name>
    <name type="common">Small green plant bug</name>
    <name type="synonym">Lygocoris lucorum</name>
    <dbReference type="NCBI Taxonomy" id="248454"/>
    <lineage>
        <taxon>Eukaryota</taxon>
        <taxon>Metazoa</taxon>
        <taxon>Ecdysozoa</taxon>
        <taxon>Arthropoda</taxon>
        <taxon>Hexapoda</taxon>
        <taxon>Insecta</taxon>
        <taxon>Pterygota</taxon>
        <taxon>Neoptera</taxon>
        <taxon>Paraneoptera</taxon>
        <taxon>Hemiptera</taxon>
        <taxon>Heteroptera</taxon>
        <taxon>Panheteroptera</taxon>
        <taxon>Cimicomorpha</taxon>
        <taxon>Miridae</taxon>
        <taxon>Mirini</taxon>
        <taxon>Apolygus</taxon>
    </lineage>
</organism>
<accession>A0A6A4JFP0</accession>
<gene>
    <name evidence="1" type="ORF">GE061_019309</name>
</gene>
<dbReference type="AlphaFoldDB" id="A0A6A4JFP0"/>
<proteinExistence type="predicted"/>
<dbReference type="EMBL" id="WIXP02000009">
    <property type="protein sequence ID" value="KAF6205142.1"/>
    <property type="molecule type" value="Genomic_DNA"/>
</dbReference>
<comment type="caution">
    <text evidence="1">The sequence shown here is derived from an EMBL/GenBank/DDBJ whole genome shotgun (WGS) entry which is preliminary data.</text>
</comment>
<evidence type="ECO:0000313" key="2">
    <source>
        <dbReference type="Proteomes" id="UP000466442"/>
    </source>
</evidence>
<keyword evidence="2" id="KW-1185">Reference proteome</keyword>
<reference evidence="1" key="1">
    <citation type="journal article" date="2021" name="Mol. Ecol. Resour.">
        <title>Apolygus lucorum genome provides insights into omnivorousness and mesophyll feeding.</title>
        <authorList>
            <person name="Liu Y."/>
            <person name="Liu H."/>
            <person name="Wang H."/>
            <person name="Huang T."/>
            <person name="Liu B."/>
            <person name="Yang B."/>
            <person name="Yin L."/>
            <person name="Li B."/>
            <person name="Zhang Y."/>
            <person name="Zhang S."/>
            <person name="Jiang F."/>
            <person name="Zhang X."/>
            <person name="Ren Y."/>
            <person name="Wang B."/>
            <person name="Wang S."/>
            <person name="Lu Y."/>
            <person name="Wu K."/>
            <person name="Fan W."/>
            <person name="Wang G."/>
        </authorList>
    </citation>
    <scope>NUCLEOTIDE SEQUENCE</scope>
    <source>
        <strain evidence="1">12Hb</strain>
    </source>
</reference>